<keyword evidence="1" id="KW-0411">Iron-sulfur</keyword>
<keyword evidence="5 7" id="KW-0560">Oxidoreductase</keyword>
<organism evidence="7 8">
    <name type="scientific">Dialister invisus</name>
    <dbReference type="NCBI Taxonomy" id="218538"/>
    <lineage>
        <taxon>Bacteria</taxon>
        <taxon>Bacillati</taxon>
        <taxon>Bacillota</taxon>
        <taxon>Negativicutes</taxon>
        <taxon>Veillonellales</taxon>
        <taxon>Veillonellaceae</taxon>
        <taxon>Dialister</taxon>
    </lineage>
</organism>
<evidence type="ECO:0000256" key="1">
    <source>
        <dbReference type="ARBA" id="ARBA00022485"/>
    </source>
</evidence>
<dbReference type="NCBIfam" id="TIGR00276">
    <property type="entry name" value="tRNA epoxyqueuosine(34) reductase QueG"/>
    <property type="match status" value="1"/>
</dbReference>
<dbReference type="PANTHER" id="PTHR30002">
    <property type="entry name" value="EPOXYQUEUOSINE REDUCTASE"/>
    <property type="match status" value="1"/>
</dbReference>
<dbReference type="EC" id="1.17.99.6" evidence="7"/>
<dbReference type="InterPro" id="IPR017896">
    <property type="entry name" value="4Fe4S_Fe-S-bd"/>
</dbReference>
<proteinExistence type="predicted"/>
<dbReference type="GO" id="GO:0051539">
    <property type="term" value="F:4 iron, 4 sulfur cluster binding"/>
    <property type="evidence" value="ECO:0007669"/>
    <property type="project" value="UniProtKB-KW"/>
</dbReference>
<keyword evidence="3" id="KW-0819">tRNA processing</keyword>
<reference evidence="7" key="1">
    <citation type="submission" date="2020-04" db="EMBL/GenBank/DDBJ databases">
        <title>Deep metagenomics examines the oral microbiome during advanced dental caries in children, revealing novel taxa and co-occurrences with host molecules.</title>
        <authorList>
            <person name="Baker J.L."/>
            <person name="Morton J.T."/>
            <person name="Dinis M."/>
            <person name="Alvarez R."/>
            <person name="Tran N.C."/>
            <person name="Knight R."/>
            <person name="Edlund A."/>
        </authorList>
    </citation>
    <scope>NUCLEOTIDE SEQUENCE</scope>
    <source>
        <strain evidence="7">JCVI_32_bin.14</strain>
    </source>
</reference>
<evidence type="ECO:0000256" key="2">
    <source>
        <dbReference type="ARBA" id="ARBA00022490"/>
    </source>
</evidence>
<dbReference type="PROSITE" id="PS51379">
    <property type="entry name" value="4FE4S_FER_2"/>
    <property type="match status" value="1"/>
</dbReference>
<gene>
    <name evidence="7" type="primary">queG</name>
    <name evidence="7" type="ORF">HXL70_02920</name>
</gene>
<comment type="caution">
    <text evidence="7">The sequence shown here is derived from an EMBL/GenBank/DDBJ whole genome shotgun (WGS) entry which is preliminary data.</text>
</comment>
<feature type="domain" description="4Fe-4S ferredoxin-type" evidence="6">
    <location>
        <begin position="164"/>
        <end position="194"/>
    </location>
</feature>
<dbReference type="InterPro" id="IPR004453">
    <property type="entry name" value="QueG"/>
</dbReference>
<dbReference type="SUPFAM" id="SSF46548">
    <property type="entry name" value="alpha-helical ferredoxin"/>
    <property type="match status" value="1"/>
</dbReference>
<keyword evidence="2" id="KW-0963">Cytoplasm</keyword>
<dbReference type="Pfam" id="PF08331">
    <property type="entry name" value="QueG_DUF1730"/>
    <property type="match status" value="1"/>
</dbReference>
<dbReference type="PANTHER" id="PTHR30002:SF4">
    <property type="entry name" value="EPOXYQUEUOSINE REDUCTASE"/>
    <property type="match status" value="1"/>
</dbReference>
<keyword evidence="1" id="KW-0004">4Fe-4S</keyword>
<dbReference type="EMBL" id="JABZMK010000007">
    <property type="protein sequence ID" value="MBF1128979.1"/>
    <property type="molecule type" value="Genomic_DNA"/>
</dbReference>
<dbReference type="Proteomes" id="UP000757890">
    <property type="component" value="Unassembled WGS sequence"/>
</dbReference>
<dbReference type="GO" id="GO:0008616">
    <property type="term" value="P:tRNA queuosine(34) biosynthetic process"/>
    <property type="evidence" value="ECO:0007669"/>
    <property type="project" value="UniProtKB-KW"/>
</dbReference>
<name>A0A930B7H4_9FIRM</name>
<keyword evidence="4" id="KW-0671">Queuosine biosynthesis</keyword>
<dbReference type="RefSeq" id="WP_276638969.1">
    <property type="nucleotide sequence ID" value="NZ_CATXUV010000014.1"/>
</dbReference>
<sequence length="296" mass="33648">MNSSAKNLLLEKARSLLLDAVGCMSCPIAPQLSEKLEKAGPVPFAPAEIEKRLAPEEILADTKSIAVILFPYRYPEEKNANIALYARAKDYHHVVRAYLAKIIGYMEEQYPDEKFHAITDTSPMADRWLAYQAGLGFFGRNHCLIHPKYGSYFTIGAILTTLALPPDIPLAMNCGSCTRCFTACPGKALSHKRFNPWRCKSYLTQKKEVLNEEEKNILRKTPLIFGCDECQKCCPFNENAAYSPLPETGADRIPRLERETLEQISNRRFTKEYGEYAFSWRGRPVLLRNMDIIDKK</sequence>
<dbReference type="Pfam" id="PF13484">
    <property type="entry name" value="Fer4_16"/>
    <property type="match status" value="1"/>
</dbReference>
<evidence type="ECO:0000256" key="3">
    <source>
        <dbReference type="ARBA" id="ARBA00022694"/>
    </source>
</evidence>
<keyword evidence="1" id="KW-0479">Metal-binding</keyword>
<evidence type="ECO:0000313" key="7">
    <source>
        <dbReference type="EMBL" id="MBF1128979.1"/>
    </source>
</evidence>
<keyword evidence="1" id="KW-0408">Iron</keyword>
<evidence type="ECO:0000313" key="8">
    <source>
        <dbReference type="Proteomes" id="UP000757890"/>
    </source>
</evidence>
<dbReference type="InterPro" id="IPR013542">
    <property type="entry name" value="QueG_DUF1730"/>
</dbReference>
<evidence type="ECO:0000259" key="6">
    <source>
        <dbReference type="PROSITE" id="PS51379"/>
    </source>
</evidence>
<protein>
    <submittedName>
        <fullName evidence="7">tRNA epoxyqueuosine(34) reductase QueG</fullName>
        <ecNumber evidence="7">1.17.99.6</ecNumber>
    </submittedName>
</protein>
<dbReference type="GO" id="GO:0052693">
    <property type="term" value="F:epoxyqueuosine reductase activity"/>
    <property type="evidence" value="ECO:0007669"/>
    <property type="project" value="UniProtKB-EC"/>
</dbReference>
<evidence type="ECO:0000256" key="4">
    <source>
        <dbReference type="ARBA" id="ARBA00022785"/>
    </source>
</evidence>
<evidence type="ECO:0000256" key="5">
    <source>
        <dbReference type="ARBA" id="ARBA00023002"/>
    </source>
</evidence>
<accession>A0A930B7H4</accession>
<dbReference type="AlphaFoldDB" id="A0A930B7H4"/>